<organism evidence="2 3">
    <name type="scientific">Botryobasidium botryosum (strain FD-172 SS1)</name>
    <dbReference type="NCBI Taxonomy" id="930990"/>
    <lineage>
        <taxon>Eukaryota</taxon>
        <taxon>Fungi</taxon>
        <taxon>Dikarya</taxon>
        <taxon>Basidiomycota</taxon>
        <taxon>Agaricomycotina</taxon>
        <taxon>Agaricomycetes</taxon>
        <taxon>Cantharellales</taxon>
        <taxon>Botryobasidiaceae</taxon>
        <taxon>Botryobasidium</taxon>
    </lineage>
</organism>
<feature type="transmembrane region" description="Helical" evidence="1">
    <location>
        <begin position="59"/>
        <end position="76"/>
    </location>
</feature>
<dbReference type="HOGENOM" id="CLU_2527158_0_0_1"/>
<evidence type="ECO:0000313" key="2">
    <source>
        <dbReference type="EMBL" id="KDQ07309.1"/>
    </source>
</evidence>
<dbReference type="EMBL" id="KL198110">
    <property type="protein sequence ID" value="KDQ07309.1"/>
    <property type="molecule type" value="Genomic_DNA"/>
</dbReference>
<sequence>MVTSTAKQLVDAEGLLPLPPLEHPSALRPIVLAVILQITGMILTSALISPTAFVGHSGLGLTLCGVLALLLCISSWDTRISCFS</sequence>
<accession>A0A067LW01</accession>
<protein>
    <submittedName>
        <fullName evidence="2">Uncharacterized protein</fullName>
    </submittedName>
</protein>
<dbReference type="AlphaFoldDB" id="A0A067LW01"/>
<evidence type="ECO:0000313" key="3">
    <source>
        <dbReference type="Proteomes" id="UP000027195"/>
    </source>
</evidence>
<dbReference type="Proteomes" id="UP000027195">
    <property type="component" value="Unassembled WGS sequence"/>
</dbReference>
<evidence type="ECO:0000256" key="1">
    <source>
        <dbReference type="SAM" id="Phobius"/>
    </source>
</evidence>
<feature type="transmembrane region" description="Helical" evidence="1">
    <location>
        <begin position="26"/>
        <end position="47"/>
    </location>
</feature>
<keyword evidence="3" id="KW-1185">Reference proteome</keyword>
<keyword evidence="1" id="KW-0472">Membrane</keyword>
<keyword evidence="1" id="KW-1133">Transmembrane helix</keyword>
<gene>
    <name evidence="2" type="ORF">BOTBODRAFT_612536</name>
</gene>
<proteinExistence type="predicted"/>
<dbReference type="InParanoid" id="A0A067LW01"/>
<reference evidence="3" key="1">
    <citation type="journal article" date="2014" name="Proc. Natl. Acad. Sci. U.S.A.">
        <title>Extensive sampling of basidiomycete genomes demonstrates inadequacy of the white-rot/brown-rot paradigm for wood decay fungi.</title>
        <authorList>
            <person name="Riley R."/>
            <person name="Salamov A.A."/>
            <person name="Brown D.W."/>
            <person name="Nagy L.G."/>
            <person name="Floudas D."/>
            <person name="Held B.W."/>
            <person name="Levasseur A."/>
            <person name="Lombard V."/>
            <person name="Morin E."/>
            <person name="Otillar R."/>
            <person name="Lindquist E.A."/>
            <person name="Sun H."/>
            <person name="LaButti K.M."/>
            <person name="Schmutz J."/>
            <person name="Jabbour D."/>
            <person name="Luo H."/>
            <person name="Baker S.E."/>
            <person name="Pisabarro A.G."/>
            <person name="Walton J.D."/>
            <person name="Blanchette R.A."/>
            <person name="Henrissat B."/>
            <person name="Martin F."/>
            <person name="Cullen D."/>
            <person name="Hibbett D.S."/>
            <person name="Grigoriev I.V."/>
        </authorList>
    </citation>
    <scope>NUCLEOTIDE SEQUENCE [LARGE SCALE GENOMIC DNA]</scope>
    <source>
        <strain evidence="3">FD-172 SS1</strain>
    </source>
</reference>
<keyword evidence="1" id="KW-0812">Transmembrane</keyword>
<name>A0A067LW01_BOTB1</name>